<dbReference type="EMBL" id="SCEB01000061">
    <property type="protein sequence ID" value="RXN01284.1"/>
    <property type="molecule type" value="Genomic_DNA"/>
</dbReference>
<dbReference type="Proteomes" id="UP000289886">
    <property type="component" value="Unassembled WGS sequence"/>
</dbReference>
<dbReference type="Gene3D" id="1.20.1070.10">
    <property type="entry name" value="Rhodopsin 7-helix transmembrane proteins"/>
    <property type="match status" value="1"/>
</dbReference>
<protein>
    <recommendedName>
        <fullName evidence="6">G-protein coupled receptors family 1 profile domain-containing protein</fullName>
    </recommendedName>
</protein>
<dbReference type="InterPro" id="IPR000276">
    <property type="entry name" value="GPCR_Rhodpsn"/>
</dbReference>
<feature type="transmembrane region" description="Helical" evidence="5">
    <location>
        <begin position="174"/>
        <end position="193"/>
    </location>
</feature>
<evidence type="ECO:0000256" key="2">
    <source>
        <dbReference type="ARBA" id="ARBA00022692"/>
    </source>
</evidence>
<feature type="transmembrane region" description="Helical" evidence="5">
    <location>
        <begin position="227"/>
        <end position="250"/>
    </location>
</feature>
<dbReference type="InterPro" id="IPR017452">
    <property type="entry name" value="GPCR_Rhodpsn_7TM"/>
</dbReference>
<dbReference type="PANTHER" id="PTHR26451">
    <property type="entry name" value="G_PROTEIN_RECEP_F1_2 DOMAIN-CONTAINING PROTEIN"/>
    <property type="match status" value="1"/>
</dbReference>
<sequence>MSLLGLNHTELEQTTIILWDPGVSGGTEGLSTGSGNASSQDATYDWFLRSRYWHLELFLISAAVLFLVSLLANPLILICIVSTRNLRQESRYLLLANTLLSDIIFSILNLVVSICNMQGWPLHRLFCVILIVIIATSYCSGVMTITLMVLDTYLAVHWPLHYENIVPSSRTKKILPAIWIMASLYPVTIMIILEMLDNQPLKQQKEVCLMLLTMGSGPLGNEMVIGFYVYFSLGALLCSSVVVFCLIRLYWITKTAGLWQRRYSRAKVTLIVHTVMLLLYFGPGLVFAIEIILLQKDTMSLDVKVWIHAANSNFLMMLPRAFFPYLYGLRYREISDTLKGLFRRRKISQLGVLTSAPCCLSVT</sequence>
<dbReference type="CDD" id="cd00637">
    <property type="entry name" value="7tm_classA_rhodopsin-like"/>
    <property type="match status" value="1"/>
</dbReference>
<gene>
    <name evidence="7" type="ORF">EOD39_7231</name>
</gene>
<feature type="transmembrane region" description="Helical" evidence="5">
    <location>
        <begin position="57"/>
        <end position="80"/>
    </location>
</feature>
<dbReference type="SUPFAM" id="SSF81321">
    <property type="entry name" value="Family A G protein-coupled receptor-like"/>
    <property type="match status" value="1"/>
</dbReference>
<feature type="transmembrane region" description="Helical" evidence="5">
    <location>
        <begin position="92"/>
        <end position="111"/>
    </location>
</feature>
<proteinExistence type="predicted"/>
<evidence type="ECO:0000256" key="5">
    <source>
        <dbReference type="SAM" id="Phobius"/>
    </source>
</evidence>
<feature type="transmembrane region" description="Helical" evidence="5">
    <location>
        <begin position="123"/>
        <end position="154"/>
    </location>
</feature>
<comment type="subcellular location">
    <subcellularLocation>
        <location evidence="1">Membrane</location>
    </subcellularLocation>
</comment>
<accession>A0A662YZI9</accession>
<evidence type="ECO:0000259" key="6">
    <source>
        <dbReference type="PROSITE" id="PS50262"/>
    </source>
</evidence>
<dbReference type="GO" id="GO:0004930">
    <property type="term" value="F:G protein-coupled receptor activity"/>
    <property type="evidence" value="ECO:0007669"/>
    <property type="project" value="InterPro"/>
</dbReference>
<comment type="caution">
    <text evidence="7">The sequence shown here is derived from an EMBL/GenBank/DDBJ whole genome shotgun (WGS) entry which is preliminary data.</text>
</comment>
<dbReference type="AlphaFoldDB" id="A0A662YZI9"/>
<evidence type="ECO:0000313" key="7">
    <source>
        <dbReference type="EMBL" id="RXN01284.1"/>
    </source>
</evidence>
<keyword evidence="8" id="KW-1185">Reference proteome</keyword>
<organism evidence="7 8">
    <name type="scientific">Acipenser ruthenus</name>
    <name type="common">Sterlet sturgeon</name>
    <dbReference type="NCBI Taxonomy" id="7906"/>
    <lineage>
        <taxon>Eukaryota</taxon>
        <taxon>Metazoa</taxon>
        <taxon>Chordata</taxon>
        <taxon>Craniata</taxon>
        <taxon>Vertebrata</taxon>
        <taxon>Euteleostomi</taxon>
        <taxon>Actinopterygii</taxon>
        <taxon>Chondrostei</taxon>
        <taxon>Acipenseriformes</taxon>
        <taxon>Acipenseridae</taxon>
        <taxon>Acipenser</taxon>
    </lineage>
</organism>
<dbReference type="GO" id="GO:0016020">
    <property type="term" value="C:membrane"/>
    <property type="evidence" value="ECO:0007669"/>
    <property type="project" value="UniProtKB-SubCell"/>
</dbReference>
<dbReference type="GO" id="GO:0005549">
    <property type="term" value="F:odorant binding"/>
    <property type="evidence" value="ECO:0007669"/>
    <property type="project" value="TreeGrafter"/>
</dbReference>
<feature type="transmembrane region" description="Helical" evidence="5">
    <location>
        <begin position="305"/>
        <end position="323"/>
    </location>
</feature>
<keyword evidence="3 5" id="KW-1133">Transmembrane helix</keyword>
<reference evidence="7 8" key="1">
    <citation type="submission" date="2019-01" db="EMBL/GenBank/DDBJ databases">
        <title>Draft Genome and Complete Hox-Cluster Characterization of the Sterlet Sturgeon (Acipenser ruthenus).</title>
        <authorList>
            <person name="Wei Q."/>
        </authorList>
    </citation>
    <scope>NUCLEOTIDE SEQUENCE [LARGE SCALE GENOMIC DNA]</scope>
    <source>
        <strain evidence="7">WHYD16114868_AA</strain>
        <tissue evidence="7">Blood</tissue>
    </source>
</reference>
<dbReference type="Pfam" id="PF00001">
    <property type="entry name" value="7tm_1"/>
    <property type="match status" value="1"/>
</dbReference>
<feature type="transmembrane region" description="Helical" evidence="5">
    <location>
        <begin position="270"/>
        <end position="293"/>
    </location>
</feature>
<feature type="domain" description="G-protein coupled receptors family 1 profile" evidence="6">
    <location>
        <begin position="72"/>
        <end position="327"/>
    </location>
</feature>
<evidence type="ECO:0000313" key="8">
    <source>
        <dbReference type="Proteomes" id="UP000289886"/>
    </source>
</evidence>
<evidence type="ECO:0000256" key="4">
    <source>
        <dbReference type="ARBA" id="ARBA00023136"/>
    </source>
</evidence>
<keyword evidence="2 5" id="KW-0812">Transmembrane</keyword>
<evidence type="ECO:0000256" key="3">
    <source>
        <dbReference type="ARBA" id="ARBA00022989"/>
    </source>
</evidence>
<dbReference type="PRINTS" id="PR00237">
    <property type="entry name" value="GPCRRHODOPSN"/>
</dbReference>
<name>A0A662YZI9_ACIRT</name>
<dbReference type="PANTHER" id="PTHR26451:SF1002">
    <property type="entry name" value="G-PROTEIN COUPLED RECEPTOR 148-RELATED"/>
    <property type="match status" value="1"/>
</dbReference>
<evidence type="ECO:0000256" key="1">
    <source>
        <dbReference type="ARBA" id="ARBA00004370"/>
    </source>
</evidence>
<dbReference type="PROSITE" id="PS50262">
    <property type="entry name" value="G_PROTEIN_RECEP_F1_2"/>
    <property type="match status" value="1"/>
</dbReference>
<dbReference type="InterPro" id="IPR052921">
    <property type="entry name" value="GPCR1_Superfamily_Member"/>
</dbReference>
<dbReference type="GO" id="GO:0004984">
    <property type="term" value="F:olfactory receptor activity"/>
    <property type="evidence" value="ECO:0007669"/>
    <property type="project" value="TreeGrafter"/>
</dbReference>
<keyword evidence="4 5" id="KW-0472">Membrane</keyword>